<name>A0A5J4TWP1_9EUKA</name>
<evidence type="ECO:0000313" key="2">
    <source>
        <dbReference type="Proteomes" id="UP000324800"/>
    </source>
</evidence>
<dbReference type="EMBL" id="SNRW01024391">
    <property type="protein sequence ID" value="KAA6362299.1"/>
    <property type="molecule type" value="Genomic_DNA"/>
</dbReference>
<accession>A0A5J4TWP1</accession>
<gene>
    <name evidence="1" type="ORF">EZS28_042174</name>
</gene>
<dbReference type="AlphaFoldDB" id="A0A5J4TWP1"/>
<proteinExistence type="predicted"/>
<sequence length="100" mass="11214">MILQGSLAKGIIDTTNISPSQTQNDFKQFIETRAYSDPNNASITPMMHYLCDAFVRTIFDDSSMPSACQIAASQIVLKIACQLMFNYSREQMMVSFIGFI</sequence>
<evidence type="ECO:0000313" key="1">
    <source>
        <dbReference type="EMBL" id="KAA6362299.1"/>
    </source>
</evidence>
<dbReference type="Proteomes" id="UP000324800">
    <property type="component" value="Unassembled WGS sequence"/>
</dbReference>
<comment type="caution">
    <text evidence="1">The sequence shown here is derived from an EMBL/GenBank/DDBJ whole genome shotgun (WGS) entry which is preliminary data.</text>
</comment>
<reference evidence="1 2" key="1">
    <citation type="submission" date="2019-03" db="EMBL/GenBank/DDBJ databases">
        <title>Single cell metagenomics reveals metabolic interactions within the superorganism composed of flagellate Streblomastix strix and complex community of Bacteroidetes bacteria on its surface.</title>
        <authorList>
            <person name="Treitli S.C."/>
            <person name="Kolisko M."/>
            <person name="Husnik F."/>
            <person name="Keeling P."/>
            <person name="Hampl V."/>
        </authorList>
    </citation>
    <scope>NUCLEOTIDE SEQUENCE [LARGE SCALE GENOMIC DNA]</scope>
    <source>
        <strain evidence="1">ST1C</strain>
    </source>
</reference>
<organism evidence="1 2">
    <name type="scientific">Streblomastix strix</name>
    <dbReference type="NCBI Taxonomy" id="222440"/>
    <lineage>
        <taxon>Eukaryota</taxon>
        <taxon>Metamonada</taxon>
        <taxon>Preaxostyla</taxon>
        <taxon>Oxymonadida</taxon>
        <taxon>Streblomastigidae</taxon>
        <taxon>Streblomastix</taxon>
    </lineage>
</organism>
<protein>
    <submittedName>
        <fullName evidence="1">Uncharacterized protein</fullName>
    </submittedName>
</protein>